<sequence>MSLLKRSFLAVLAIQSVSAAVHELNARSNGTDVKSVCEQISGSITGASDVIYPLSANFSCDIHHWYVSSTQIPTCVLEAGSADDVSTAIKIIARNRTPFAVKSGGHASNPGFSSTTGVHISFNRMAQVIFNDDKSTVELGMGVIWSDLYEEIDGSGVNVVGGRTLGPGVGGFTLGGGFSWKTNQYGLTVDTVESFNLVLPNGTITTVDSSQPDLFFALKGGLNRFGIVTSAVYRTHPQTDQVYGGLAYYAADQVPAILNATVEFYKRNTDPRAQIITTLEGSGIGTSSLTLFFYDGPSKPAIFDLFDGIPAVYNGAKVQSFSKVVQEFPATLEVNIRGTFNTLSTSKLTQGFVDAVKNETDYFGSISALHSGTSISYDIEPFLDYGKYATDSAYPHSDSPLPLNLYFAWDLESEDEFWYAAMKASIERLKKVAISEGIYRDEDTAYPNYAISGKTAEELYGATNAARLRQIREEVDPEGIMELAGGFTI</sequence>
<dbReference type="Pfam" id="PF01565">
    <property type="entry name" value="FAD_binding_4"/>
    <property type="match status" value="1"/>
</dbReference>
<keyword evidence="2" id="KW-0285">Flavoprotein</keyword>
<dbReference type="EMBL" id="RCNU01000012">
    <property type="protein sequence ID" value="RWQ92629.1"/>
    <property type="molecule type" value="Genomic_DNA"/>
</dbReference>
<keyword evidence="8" id="KW-1185">Reference proteome</keyword>
<dbReference type="PANTHER" id="PTHR42973">
    <property type="entry name" value="BINDING OXIDOREDUCTASE, PUTATIVE (AFU_ORTHOLOGUE AFUA_1G17690)-RELATED"/>
    <property type="match status" value="1"/>
</dbReference>
<feature type="domain" description="FAD-binding PCMH-type" evidence="6">
    <location>
        <begin position="69"/>
        <end position="238"/>
    </location>
</feature>
<dbReference type="InterPro" id="IPR016166">
    <property type="entry name" value="FAD-bd_PCMH"/>
</dbReference>
<evidence type="ECO:0000256" key="4">
    <source>
        <dbReference type="ARBA" id="ARBA00023002"/>
    </source>
</evidence>
<dbReference type="Gene3D" id="3.30.465.10">
    <property type="match status" value="1"/>
</dbReference>
<feature type="chain" id="PRO_5019278665" description="FAD-binding PCMH-type domain-containing protein" evidence="5">
    <location>
        <begin position="20"/>
        <end position="489"/>
    </location>
</feature>
<keyword evidence="5" id="KW-0732">Signal</keyword>
<name>A0A443HLD0_BYSSP</name>
<dbReference type="GO" id="GO:0071949">
    <property type="term" value="F:FAD binding"/>
    <property type="evidence" value="ECO:0007669"/>
    <property type="project" value="InterPro"/>
</dbReference>
<comment type="similarity">
    <text evidence="1">Belongs to the oxygen-dependent FAD-linked oxidoreductase family.</text>
</comment>
<evidence type="ECO:0000313" key="8">
    <source>
        <dbReference type="Proteomes" id="UP000283841"/>
    </source>
</evidence>
<accession>A0A443HLD0</accession>
<evidence type="ECO:0000313" key="7">
    <source>
        <dbReference type="EMBL" id="RWQ92629.1"/>
    </source>
</evidence>
<dbReference type="InterPro" id="IPR016169">
    <property type="entry name" value="FAD-bd_PCMH_sub2"/>
</dbReference>
<dbReference type="SUPFAM" id="SSF56176">
    <property type="entry name" value="FAD-binding/transporter-associated domain-like"/>
    <property type="match status" value="1"/>
</dbReference>
<dbReference type="PANTHER" id="PTHR42973:SF13">
    <property type="entry name" value="FAD-BINDING PCMH-TYPE DOMAIN-CONTAINING PROTEIN"/>
    <property type="match status" value="1"/>
</dbReference>
<evidence type="ECO:0000256" key="3">
    <source>
        <dbReference type="ARBA" id="ARBA00022827"/>
    </source>
</evidence>
<evidence type="ECO:0000256" key="2">
    <source>
        <dbReference type="ARBA" id="ARBA00022630"/>
    </source>
</evidence>
<dbReference type="GO" id="GO:0016491">
    <property type="term" value="F:oxidoreductase activity"/>
    <property type="evidence" value="ECO:0007669"/>
    <property type="project" value="UniProtKB-KW"/>
</dbReference>
<gene>
    <name evidence="7" type="ORF">C8Q69DRAFT_477851</name>
</gene>
<evidence type="ECO:0000256" key="1">
    <source>
        <dbReference type="ARBA" id="ARBA00005466"/>
    </source>
</evidence>
<proteinExistence type="inferred from homology"/>
<comment type="caution">
    <text evidence="7">The sequence shown here is derived from an EMBL/GenBank/DDBJ whole genome shotgun (WGS) entry which is preliminary data.</text>
</comment>
<dbReference type="GeneID" id="39600625"/>
<dbReference type="RefSeq" id="XP_028482274.1">
    <property type="nucleotide sequence ID" value="XM_028631348.1"/>
</dbReference>
<reference evidence="7 8" key="1">
    <citation type="journal article" date="2018" name="Front. Microbiol.">
        <title>Genomic and genetic insights into a cosmopolitan fungus, Paecilomyces variotii (Eurotiales).</title>
        <authorList>
            <person name="Urquhart A.S."/>
            <person name="Mondo S.J."/>
            <person name="Makela M.R."/>
            <person name="Hane J.K."/>
            <person name="Wiebenga A."/>
            <person name="He G."/>
            <person name="Mihaltcheva S."/>
            <person name="Pangilinan J."/>
            <person name="Lipzen A."/>
            <person name="Barry K."/>
            <person name="de Vries R.P."/>
            <person name="Grigoriev I.V."/>
            <person name="Idnurm A."/>
        </authorList>
    </citation>
    <scope>NUCLEOTIDE SEQUENCE [LARGE SCALE GENOMIC DNA]</scope>
    <source>
        <strain evidence="7 8">CBS 101075</strain>
    </source>
</reference>
<keyword evidence="3" id="KW-0274">FAD</keyword>
<feature type="signal peptide" evidence="5">
    <location>
        <begin position="1"/>
        <end position="19"/>
    </location>
</feature>
<evidence type="ECO:0000256" key="5">
    <source>
        <dbReference type="SAM" id="SignalP"/>
    </source>
</evidence>
<protein>
    <recommendedName>
        <fullName evidence="6">FAD-binding PCMH-type domain-containing protein</fullName>
    </recommendedName>
</protein>
<organism evidence="7 8">
    <name type="scientific">Byssochlamys spectabilis</name>
    <name type="common">Paecilomyces variotii</name>
    <dbReference type="NCBI Taxonomy" id="264951"/>
    <lineage>
        <taxon>Eukaryota</taxon>
        <taxon>Fungi</taxon>
        <taxon>Dikarya</taxon>
        <taxon>Ascomycota</taxon>
        <taxon>Pezizomycotina</taxon>
        <taxon>Eurotiomycetes</taxon>
        <taxon>Eurotiomycetidae</taxon>
        <taxon>Eurotiales</taxon>
        <taxon>Thermoascaceae</taxon>
        <taxon>Paecilomyces</taxon>
    </lineage>
</organism>
<keyword evidence="4" id="KW-0560">Oxidoreductase</keyword>
<dbReference type="InterPro" id="IPR050416">
    <property type="entry name" value="FAD-linked_Oxidoreductase"/>
</dbReference>
<dbReference type="VEuPathDB" id="FungiDB:C8Q69DRAFT_477851"/>
<dbReference type="InterPro" id="IPR006094">
    <property type="entry name" value="Oxid_FAD_bind_N"/>
</dbReference>
<dbReference type="PROSITE" id="PS51387">
    <property type="entry name" value="FAD_PCMH"/>
    <property type="match status" value="1"/>
</dbReference>
<dbReference type="STRING" id="264951.A0A443HLD0"/>
<dbReference type="InterPro" id="IPR036318">
    <property type="entry name" value="FAD-bd_PCMH-like_sf"/>
</dbReference>
<dbReference type="Gene3D" id="3.40.462.20">
    <property type="match status" value="1"/>
</dbReference>
<evidence type="ECO:0000259" key="6">
    <source>
        <dbReference type="PROSITE" id="PS51387"/>
    </source>
</evidence>
<dbReference type="AlphaFoldDB" id="A0A443HLD0"/>
<dbReference type="Proteomes" id="UP000283841">
    <property type="component" value="Unassembled WGS sequence"/>
</dbReference>